<accession>A0A918JDG4</accession>
<protein>
    <submittedName>
        <fullName evidence="1">DNA repair protein</fullName>
    </submittedName>
</protein>
<dbReference type="Proteomes" id="UP000631300">
    <property type="component" value="Unassembled WGS sequence"/>
</dbReference>
<organism evidence="1 2">
    <name type="scientific">Alteromonas halophila</name>
    <dbReference type="NCBI Taxonomy" id="516698"/>
    <lineage>
        <taxon>Bacteria</taxon>
        <taxon>Pseudomonadati</taxon>
        <taxon>Pseudomonadota</taxon>
        <taxon>Gammaproteobacteria</taxon>
        <taxon>Alteromonadales</taxon>
        <taxon>Alteromonadaceae</taxon>
        <taxon>Alteromonas/Salinimonas group</taxon>
        <taxon>Alteromonas</taxon>
    </lineage>
</organism>
<reference evidence="1" key="2">
    <citation type="submission" date="2020-09" db="EMBL/GenBank/DDBJ databases">
        <authorList>
            <person name="Sun Q."/>
            <person name="Kim S."/>
        </authorList>
    </citation>
    <scope>NUCLEOTIDE SEQUENCE</scope>
    <source>
        <strain evidence="1">KCTC 22164</strain>
    </source>
</reference>
<comment type="caution">
    <text evidence="1">The sequence shown here is derived from an EMBL/GenBank/DDBJ whole genome shotgun (WGS) entry which is preliminary data.</text>
</comment>
<dbReference type="EMBL" id="BMXP01000001">
    <property type="protein sequence ID" value="GGW75565.1"/>
    <property type="molecule type" value="Genomic_DNA"/>
</dbReference>
<dbReference type="AlphaFoldDB" id="A0A918JDG4"/>
<proteinExistence type="predicted"/>
<dbReference type="NCBIfam" id="TIGR02687">
    <property type="entry name" value="BREX-1 system phosphatase PglZ type A"/>
    <property type="match status" value="1"/>
</dbReference>
<evidence type="ECO:0000313" key="2">
    <source>
        <dbReference type="Proteomes" id="UP000631300"/>
    </source>
</evidence>
<name>A0A918JDG4_9ALTE</name>
<reference evidence="1" key="1">
    <citation type="journal article" date="2014" name="Int. J. Syst. Evol. Microbiol.">
        <title>Complete genome sequence of Corynebacterium casei LMG S-19264T (=DSM 44701T), isolated from a smear-ripened cheese.</title>
        <authorList>
            <consortium name="US DOE Joint Genome Institute (JGI-PGF)"/>
            <person name="Walter F."/>
            <person name="Albersmeier A."/>
            <person name="Kalinowski J."/>
            <person name="Ruckert C."/>
        </authorList>
    </citation>
    <scope>NUCLEOTIDE SEQUENCE</scope>
    <source>
        <strain evidence="1">KCTC 22164</strain>
    </source>
</reference>
<dbReference type="InterPro" id="IPR017850">
    <property type="entry name" value="Alkaline_phosphatase_core_sf"/>
</dbReference>
<keyword evidence="2" id="KW-1185">Reference proteome</keyword>
<dbReference type="Pfam" id="PF08665">
    <property type="entry name" value="PglZ"/>
    <property type="match status" value="1"/>
</dbReference>
<sequence>MNFDQIIKGILSKFARSRIVFWQDEDHEFTDQIDDIAVLMREDGIQFLKLGNASELEVKQLLELKQPLDKFLLYSNASINAPKRDWLYDIRQYASHFYADSSAIILNELGMRMEFRQDISRYKRFFGNKQRYNKLKKLLPENAGKELLELALIAVLLKVETVSFSAVIHQLFDAYANKPEDATQLLDELEKYDLAKPFWGFVVAEFGYIEPSLWQCDGISDNDADKDKQPSLHILLIKLLVTDCFQAIQSAGVDAVTSKFGQSLSAHILPMKVDRDIYDQLSSTLQGKVANSAAKRAGIINFVANWRENRTLASSYNTIASDIAAELEISSKLAELSHPKKLLHVETFKEADQQLLKTLAKDLPAFTRTEVDDWIKTRLRGHWCVATENFAPMYKALKAARHFYELKEKHADGFDFLSCKQMYAAYTEELYQFDFAYRVFCENCIELNKTDGGDLLKATGLVDDIERLYVDWYLHDLAVVWGKLVDNESLLDSWKLTDVNSQQEFFNHEVENLLSNGPVKRVFVIISDALRYEVANEIGQQINDEKRYQAKLHSQLGVVPSYTQLGMGSLLPHKIMTSHLGTTVEYRADGLSVHGLENRNKILAKHNGAAFKANDVLNWTNQEGREKVRDLEVVYIYHDNIDAIGDKHVTENLTFEAARNAISEIKNLVSRIINRLNGSRVIVTADHGFLFKMTDVTDSDKTSYGVKPDGAVEAKKRYVIGTKLPATSYYWTGRLANTAGIDAASGDNAEFIVPRGSNRFNFVGGAKFIHGGIMPQEICVPVLHVRELDTKAQTKHAKQKVGVVPLNSPVRLVSNIDRIQLLQTDAVGDKFKARELDLWIESPEGMRMSAVEKVLFDSTSDKLDERKRNVSMKLEGSGFDRNLSYKLILKDTDASQSMATHTVTIDLAIEDDFF</sequence>
<evidence type="ECO:0000313" key="1">
    <source>
        <dbReference type="EMBL" id="GGW75565.1"/>
    </source>
</evidence>
<dbReference type="Gene3D" id="3.40.720.10">
    <property type="entry name" value="Alkaline Phosphatase, subunit A"/>
    <property type="match status" value="1"/>
</dbReference>
<dbReference type="SUPFAM" id="SSF53649">
    <property type="entry name" value="Alkaline phosphatase-like"/>
    <property type="match status" value="1"/>
</dbReference>
<dbReference type="InterPro" id="IPR014060">
    <property type="entry name" value="PglZ"/>
</dbReference>
<dbReference type="RefSeq" id="WP_189403483.1">
    <property type="nucleotide sequence ID" value="NZ_BMXP01000001.1"/>
</dbReference>
<gene>
    <name evidence="1" type="ORF">GCM10007391_04840</name>
</gene>